<dbReference type="EMBL" id="SEYY01003321">
    <property type="protein sequence ID" value="KAB7504361.1"/>
    <property type="molecule type" value="Genomic_DNA"/>
</dbReference>
<feature type="compositionally biased region" description="Polar residues" evidence="1">
    <location>
        <begin position="10"/>
        <end position="26"/>
    </location>
</feature>
<gene>
    <name evidence="2" type="ORF">Anas_04889</name>
</gene>
<protein>
    <submittedName>
        <fullName evidence="2">Uncharacterized protein</fullName>
    </submittedName>
</protein>
<feature type="compositionally biased region" description="Polar residues" evidence="1">
    <location>
        <begin position="72"/>
        <end position="90"/>
    </location>
</feature>
<dbReference type="AlphaFoldDB" id="A0A5N5TCT3"/>
<evidence type="ECO:0000313" key="2">
    <source>
        <dbReference type="EMBL" id="KAB7504361.1"/>
    </source>
</evidence>
<comment type="caution">
    <text evidence="2">The sequence shown here is derived from an EMBL/GenBank/DDBJ whole genome shotgun (WGS) entry which is preliminary data.</text>
</comment>
<proteinExistence type="predicted"/>
<evidence type="ECO:0000313" key="3">
    <source>
        <dbReference type="Proteomes" id="UP000326759"/>
    </source>
</evidence>
<keyword evidence="3" id="KW-1185">Reference proteome</keyword>
<feature type="region of interest" description="Disordered" evidence="1">
    <location>
        <begin position="44"/>
        <end position="90"/>
    </location>
</feature>
<accession>A0A5N5TCT3</accession>
<organism evidence="2 3">
    <name type="scientific">Armadillidium nasatum</name>
    <dbReference type="NCBI Taxonomy" id="96803"/>
    <lineage>
        <taxon>Eukaryota</taxon>
        <taxon>Metazoa</taxon>
        <taxon>Ecdysozoa</taxon>
        <taxon>Arthropoda</taxon>
        <taxon>Crustacea</taxon>
        <taxon>Multicrustacea</taxon>
        <taxon>Malacostraca</taxon>
        <taxon>Eumalacostraca</taxon>
        <taxon>Peracarida</taxon>
        <taxon>Isopoda</taxon>
        <taxon>Oniscidea</taxon>
        <taxon>Crinocheta</taxon>
        <taxon>Armadillidiidae</taxon>
        <taxon>Armadillidium</taxon>
    </lineage>
</organism>
<dbReference type="Proteomes" id="UP000326759">
    <property type="component" value="Unassembled WGS sequence"/>
</dbReference>
<feature type="non-terminal residue" evidence="2">
    <location>
        <position position="127"/>
    </location>
</feature>
<sequence>MSEKAEDVRNSLTSGSGNVTDLTQQMDAIHTRHAQLTLEQSELMKAQQKSYSARPRNERSCSDDVRNDDSDSQFSYSANNSPSQVISSSQGNIIAVANPALSLSSAMPTNHTHMPDDDRHVGSLYSV</sequence>
<dbReference type="OrthoDB" id="10028556at2759"/>
<feature type="region of interest" description="Disordered" evidence="1">
    <location>
        <begin position="1"/>
        <end position="28"/>
    </location>
</feature>
<reference evidence="2 3" key="1">
    <citation type="journal article" date="2019" name="PLoS Biol.">
        <title>Sex chromosomes control vertical transmission of feminizing Wolbachia symbionts in an isopod.</title>
        <authorList>
            <person name="Becking T."/>
            <person name="Chebbi M.A."/>
            <person name="Giraud I."/>
            <person name="Moumen B."/>
            <person name="Laverre T."/>
            <person name="Caubet Y."/>
            <person name="Peccoud J."/>
            <person name="Gilbert C."/>
            <person name="Cordaux R."/>
        </authorList>
    </citation>
    <scope>NUCLEOTIDE SEQUENCE [LARGE SCALE GENOMIC DNA]</scope>
    <source>
        <strain evidence="2">ANa2</strain>
        <tissue evidence="2">Whole body excluding digestive tract and cuticle</tissue>
    </source>
</reference>
<feature type="region of interest" description="Disordered" evidence="1">
    <location>
        <begin position="105"/>
        <end position="127"/>
    </location>
</feature>
<feature type="compositionally biased region" description="Basic and acidic residues" evidence="1">
    <location>
        <begin position="55"/>
        <end position="69"/>
    </location>
</feature>
<evidence type="ECO:0000256" key="1">
    <source>
        <dbReference type="SAM" id="MobiDB-lite"/>
    </source>
</evidence>
<name>A0A5N5TCT3_9CRUS</name>